<organism evidence="3 4">
    <name type="scientific">Sphingomonas oleivorans</name>
    <dbReference type="NCBI Taxonomy" id="1735121"/>
    <lineage>
        <taxon>Bacteria</taxon>
        <taxon>Pseudomonadati</taxon>
        <taxon>Pseudomonadota</taxon>
        <taxon>Alphaproteobacteria</taxon>
        <taxon>Sphingomonadales</taxon>
        <taxon>Sphingomonadaceae</taxon>
        <taxon>Sphingomonas</taxon>
    </lineage>
</organism>
<evidence type="ECO:0000313" key="3">
    <source>
        <dbReference type="EMBL" id="PTQ09444.1"/>
    </source>
</evidence>
<gene>
    <name evidence="3" type="ORF">CLG96_14575</name>
</gene>
<dbReference type="InterPro" id="IPR018247">
    <property type="entry name" value="EF_Hand_1_Ca_BS"/>
</dbReference>
<dbReference type="Proteomes" id="UP000244162">
    <property type="component" value="Unassembled WGS sequence"/>
</dbReference>
<evidence type="ECO:0000313" key="4">
    <source>
        <dbReference type="Proteomes" id="UP000244162"/>
    </source>
</evidence>
<feature type="chain" id="PRO_5015729500" description="EF-hand domain-containing protein" evidence="1">
    <location>
        <begin position="20"/>
        <end position="138"/>
    </location>
</feature>
<dbReference type="GO" id="GO:0005509">
    <property type="term" value="F:calcium ion binding"/>
    <property type="evidence" value="ECO:0007669"/>
    <property type="project" value="InterPro"/>
</dbReference>
<name>A0A2T5FVH0_9SPHN</name>
<dbReference type="InterPro" id="IPR011992">
    <property type="entry name" value="EF-hand-dom_pair"/>
</dbReference>
<protein>
    <recommendedName>
        <fullName evidence="2">EF-hand domain-containing protein</fullName>
    </recommendedName>
</protein>
<reference evidence="3 4" key="1">
    <citation type="submission" date="2017-09" db="EMBL/GenBank/DDBJ databases">
        <title>Sphingomonas panjinensis sp.nov., isolated from oil-contaminated soil.</title>
        <authorList>
            <person name="Wang L."/>
            <person name="Chen L."/>
        </authorList>
    </citation>
    <scope>NUCLEOTIDE SEQUENCE [LARGE SCALE GENOMIC DNA]</scope>
    <source>
        <strain evidence="3 4">FW-11</strain>
    </source>
</reference>
<feature type="signal peptide" evidence="1">
    <location>
        <begin position="1"/>
        <end position="19"/>
    </location>
</feature>
<evidence type="ECO:0000259" key="2">
    <source>
        <dbReference type="Pfam" id="PF13202"/>
    </source>
</evidence>
<dbReference type="Gene3D" id="1.10.238.10">
    <property type="entry name" value="EF-hand"/>
    <property type="match status" value="2"/>
</dbReference>
<dbReference type="SUPFAM" id="SSF47473">
    <property type="entry name" value="EF-hand"/>
    <property type="match status" value="1"/>
</dbReference>
<dbReference type="EMBL" id="NWBU01000011">
    <property type="protein sequence ID" value="PTQ09444.1"/>
    <property type="molecule type" value="Genomic_DNA"/>
</dbReference>
<evidence type="ECO:0000256" key="1">
    <source>
        <dbReference type="SAM" id="SignalP"/>
    </source>
</evidence>
<feature type="domain" description="EF-hand" evidence="2">
    <location>
        <begin position="88"/>
        <end position="103"/>
    </location>
</feature>
<keyword evidence="4" id="KW-1185">Reference proteome</keyword>
<accession>A0A2T5FVH0</accession>
<dbReference type="OrthoDB" id="6706523at2"/>
<feature type="domain" description="EF-hand" evidence="2">
    <location>
        <begin position="53"/>
        <end position="65"/>
    </location>
</feature>
<feature type="domain" description="EF-hand" evidence="2">
    <location>
        <begin position="110"/>
        <end position="130"/>
    </location>
</feature>
<dbReference type="InterPro" id="IPR002048">
    <property type="entry name" value="EF_hand_dom"/>
</dbReference>
<dbReference type="AlphaFoldDB" id="A0A2T5FVH0"/>
<keyword evidence="1" id="KW-0732">Signal</keyword>
<dbReference type="Pfam" id="PF13202">
    <property type="entry name" value="EF-hand_5"/>
    <property type="match status" value="4"/>
</dbReference>
<feature type="domain" description="EF-hand" evidence="2">
    <location>
        <begin position="27"/>
        <end position="46"/>
    </location>
</feature>
<dbReference type="PROSITE" id="PS00018">
    <property type="entry name" value="EF_HAND_1"/>
    <property type="match status" value="2"/>
</dbReference>
<sequence length="138" mass="14281">MTAPLAAIAAALLCAPAYAQAGRDPAALLEQADADGNGKVSRAEFIAARNAEFGRLDRNGDGTVSDGDFPALARFRPEAAKKMMARLSVADTNGDGKTTRAEFAAAPAPIFDRADGDRDGFVTRAEINALKASLSAVN</sequence>
<comment type="caution">
    <text evidence="3">The sequence shown here is derived from an EMBL/GenBank/DDBJ whole genome shotgun (WGS) entry which is preliminary data.</text>
</comment>
<proteinExistence type="predicted"/>